<keyword evidence="8" id="KW-1185">Reference proteome</keyword>
<name>A0AAV9NEK3_9EURO</name>
<proteinExistence type="predicted"/>
<keyword evidence="4" id="KW-0804">Transcription</keyword>
<feature type="domain" description="Xylanolytic transcriptional activator regulatory" evidence="6">
    <location>
        <begin position="228"/>
        <end position="418"/>
    </location>
</feature>
<sequence>MAFESHNAQSILTNQVPEEVIVHGDLNSGTYNEASDPFFSLEGRFDDILMGNFLNDIVNAEYSDHDFPNNGTEMFPDVLHVGFGEYEPYPGSIFGYMPVPATTALQPSATGNPNRFTGTHSGIETPAVRKEVHAGEQAFRESMWLWDPSMEDSSLSDQIHLTLPGNESIEDHQTRRTDSESQISAVSRDKLLLMIIGTCETRVQRQVVASFPSTHFLSSLLVDFKIRHHHQISPWIHFASIDLENECEEFVAALICAGAVDSKRPKVRRLGMALQEAARLAISKRFEGDNRMLRDLRTMQAFLLVLNVGLNSGSRRKVEIAESYTLNLITMLRRGGRFRDKWKGRPESNDEDESQDLVVRWKRWVEEESFKRLVYHVLFQDVQTSAALYRQPLTSYSEINLPMPCASQLWQAKSAEAWWQEVLKRQHGPPNPPVTLPDFLQNPGLLDLHKIKIDLQMSLRIMVANFWLRVWQSIQMRPFSTPGDPTSRLATINLPHQQLVTAAEDLTVRFSQGSVSMHPSVKLMLEIGWMHLHVSLEDIQQLAGNEGEERARKAASRLRTWITLPEARHALFHAGQVARAAAECPPSYLRGVHAVMVYHASLTMWAYALLATRQSTSQAVYRTHIHDFDDEQPIVWLDGEETPELRRFVLLGNGTPCIRNYSGGISQGRSNEITAVPLTDAANVMTSIAGLLSSRNESEQYCIPIASYLGGLMDTLAKASAAMKLSR</sequence>
<dbReference type="PANTHER" id="PTHR47660:SF2">
    <property type="entry name" value="TRANSCRIPTION FACTOR WITH C2H2 AND ZN(2)-CYS(6) DNA BINDING DOMAIN (EUROFUNG)"/>
    <property type="match status" value="1"/>
</dbReference>
<dbReference type="EMBL" id="JAVRRD010000009">
    <property type="protein sequence ID" value="KAK5055269.1"/>
    <property type="molecule type" value="Genomic_DNA"/>
</dbReference>
<dbReference type="GeneID" id="89981155"/>
<keyword evidence="2" id="KW-0862">Zinc</keyword>
<protein>
    <recommendedName>
        <fullName evidence="6">Xylanolytic transcriptional activator regulatory domain-containing protein</fullName>
    </recommendedName>
</protein>
<organism evidence="7 8">
    <name type="scientific">Exophiala bonariae</name>
    <dbReference type="NCBI Taxonomy" id="1690606"/>
    <lineage>
        <taxon>Eukaryota</taxon>
        <taxon>Fungi</taxon>
        <taxon>Dikarya</taxon>
        <taxon>Ascomycota</taxon>
        <taxon>Pezizomycotina</taxon>
        <taxon>Eurotiomycetes</taxon>
        <taxon>Chaetothyriomycetidae</taxon>
        <taxon>Chaetothyriales</taxon>
        <taxon>Herpotrichiellaceae</taxon>
        <taxon>Exophiala</taxon>
    </lineage>
</organism>
<keyword evidence="1" id="KW-0479">Metal-binding</keyword>
<dbReference type="InterPro" id="IPR007219">
    <property type="entry name" value="XnlR_reg_dom"/>
</dbReference>
<keyword evidence="3" id="KW-0805">Transcription regulation</keyword>
<dbReference type="RefSeq" id="XP_064707700.1">
    <property type="nucleotide sequence ID" value="XM_064856524.1"/>
</dbReference>
<dbReference type="GO" id="GO:0006351">
    <property type="term" value="P:DNA-templated transcription"/>
    <property type="evidence" value="ECO:0007669"/>
    <property type="project" value="InterPro"/>
</dbReference>
<dbReference type="AlphaFoldDB" id="A0AAV9NEK3"/>
<evidence type="ECO:0000256" key="2">
    <source>
        <dbReference type="ARBA" id="ARBA00022833"/>
    </source>
</evidence>
<dbReference type="Proteomes" id="UP001358417">
    <property type="component" value="Unassembled WGS sequence"/>
</dbReference>
<reference evidence="7 8" key="1">
    <citation type="submission" date="2023-08" db="EMBL/GenBank/DDBJ databases">
        <title>Black Yeasts Isolated from many extreme environments.</title>
        <authorList>
            <person name="Coleine C."/>
            <person name="Stajich J.E."/>
            <person name="Selbmann L."/>
        </authorList>
    </citation>
    <scope>NUCLEOTIDE SEQUENCE [LARGE SCALE GENOMIC DNA]</scope>
    <source>
        <strain evidence="7 8">CCFEE 5792</strain>
    </source>
</reference>
<dbReference type="CDD" id="cd12148">
    <property type="entry name" value="fungal_TF_MHR"/>
    <property type="match status" value="1"/>
</dbReference>
<evidence type="ECO:0000256" key="4">
    <source>
        <dbReference type="ARBA" id="ARBA00023163"/>
    </source>
</evidence>
<dbReference type="Pfam" id="PF04082">
    <property type="entry name" value="Fungal_trans"/>
    <property type="match status" value="1"/>
</dbReference>
<evidence type="ECO:0000256" key="5">
    <source>
        <dbReference type="ARBA" id="ARBA00023242"/>
    </source>
</evidence>
<dbReference type="GO" id="GO:0008270">
    <property type="term" value="F:zinc ion binding"/>
    <property type="evidence" value="ECO:0007669"/>
    <property type="project" value="InterPro"/>
</dbReference>
<dbReference type="GO" id="GO:0003677">
    <property type="term" value="F:DNA binding"/>
    <property type="evidence" value="ECO:0007669"/>
    <property type="project" value="InterPro"/>
</dbReference>
<accession>A0AAV9NEK3</accession>
<dbReference type="PANTHER" id="PTHR47660">
    <property type="entry name" value="TRANSCRIPTION FACTOR WITH C2H2 AND ZN(2)-CYS(6) DNA BINDING DOMAIN (EUROFUNG)-RELATED-RELATED"/>
    <property type="match status" value="1"/>
</dbReference>
<keyword evidence="5" id="KW-0539">Nucleus</keyword>
<gene>
    <name evidence="7" type="ORF">LTR84_013019</name>
</gene>
<evidence type="ECO:0000256" key="3">
    <source>
        <dbReference type="ARBA" id="ARBA00023015"/>
    </source>
</evidence>
<evidence type="ECO:0000256" key="1">
    <source>
        <dbReference type="ARBA" id="ARBA00022723"/>
    </source>
</evidence>
<evidence type="ECO:0000313" key="7">
    <source>
        <dbReference type="EMBL" id="KAK5055269.1"/>
    </source>
</evidence>
<comment type="caution">
    <text evidence="7">The sequence shown here is derived from an EMBL/GenBank/DDBJ whole genome shotgun (WGS) entry which is preliminary data.</text>
</comment>
<evidence type="ECO:0000313" key="8">
    <source>
        <dbReference type="Proteomes" id="UP001358417"/>
    </source>
</evidence>
<evidence type="ECO:0000259" key="6">
    <source>
        <dbReference type="Pfam" id="PF04082"/>
    </source>
</evidence>